<dbReference type="EMBL" id="AP026866">
    <property type="protein sequence ID" value="BDS08008.1"/>
    <property type="molecule type" value="Genomic_DNA"/>
</dbReference>
<gene>
    <name evidence="2" type="ORF">NT6N_30480</name>
</gene>
<dbReference type="KEGG" id="osu:NT6N_30480"/>
<reference evidence="2" key="1">
    <citation type="submission" date="2024-07" db="EMBL/GenBank/DDBJ databases">
        <title>Complete genome sequence of Verrucomicrobiaceae bacterium NT6N.</title>
        <authorList>
            <person name="Huang C."/>
            <person name="Takami H."/>
            <person name="Hamasaki K."/>
        </authorList>
    </citation>
    <scope>NUCLEOTIDE SEQUENCE</scope>
    <source>
        <strain evidence="2">NT6N</strain>
    </source>
</reference>
<name>A0AAT9FPY2_9BACT</name>
<organism evidence="2">
    <name type="scientific">Oceaniferula spumae</name>
    <dbReference type="NCBI Taxonomy" id="2979115"/>
    <lineage>
        <taxon>Bacteria</taxon>
        <taxon>Pseudomonadati</taxon>
        <taxon>Verrucomicrobiota</taxon>
        <taxon>Verrucomicrobiia</taxon>
        <taxon>Verrucomicrobiales</taxon>
        <taxon>Verrucomicrobiaceae</taxon>
        <taxon>Oceaniferula</taxon>
    </lineage>
</organism>
<proteinExistence type="predicted"/>
<sequence length="70" mass="7473">MNSSTKENRPSYPGGGFSKAQFVTPSYPNNPSSLPHLSTSKLSDAMAKHLIGALVMKSLIQLERGQCHGA</sequence>
<evidence type="ECO:0000256" key="1">
    <source>
        <dbReference type="SAM" id="MobiDB-lite"/>
    </source>
</evidence>
<feature type="compositionally biased region" description="Polar residues" evidence="1">
    <location>
        <begin position="21"/>
        <end position="38"/>
    </location>
</feature>
<dbReference type="AlphaFoldDB" id="A0AAT9FPY2"/>
<accession>A0AAT9FPY2</accession>
<feature type="region of interest" description="Disordered" evidence="1">
    <location>
        <begin position="1"/>
        <end position="38"/>
    </location>
</feature>
<protein>
    <submittedName>
        <fullName evidence="2">Uncharacterized protein</fullName>
    </submittedName>
</protein>
<evidence type="ECO:0000313" key="2">
    <source>
        <dbReference type="EMBL" id="BDS08008.1"/>
    </source>
</evidence>